<accession>A0A381ZAQ2</accession>
<dbReference type="SUPFAM" id="SSF109755">
    <property type="entry name" value="PhoU-like"/>
    <property type="match status" value="1"/>
</dbReference>
<dbReference type="Gene3D" id="1.20.58.220">
    <property type="entry name" value="Phosphate transport system protein phou homolog 2, domain 2"/>
    <property type="match status" value="1"/>
</dbReference>
<protein>
    <recommendedName>
        <fullName evidence="1">PhoU domain-containing protein</fullName>
    </recommendedName>
</protein>
<evidence type="ECO:0000259" key="1">
    <source>
        <dbReference type="Pfam" id="PF01895"/>
    </source>
</evidence>
<dbReference type="InterPro" id="IPR038078">
    <property type="entry name" value="PhoU-like_sf"/>
</dbReference>
<sequence length="221" mass="24923">MFKQIFEIIKSDSLYEQALIECHEMLDIDLTMFKASIKSLRKSDSSDIDIDIFAMDKKINEFERDVRRKVMTHLAVGGKEDIGSGLVLVSVVIDIERIGDYTKNIYDLAVNHPKKLDGGSVEDRLSEIETISYKLFEDTIDAFKNQNIEKARGLMGYYKENISSQSDAITHNIILGKVGDLDTGSASCVGLYARYLKRISAHSRNLISSVVNPFEKIGYPE</sequence>
<dbReference type="Pfam" id="PF01895">
    <property type="entry name" value="PhoU"/>
    <property type="match status" value="1"/>
</dbReference>
<reference evidence="2" key="1">
    <citation type="submission" date="2018-05" db="EMBL/GenBank/DDBJ databases">
        <authorList>
            <person name="Lanie J.A."/>
            <person name="Ng W.-L."/>
            <person name="Kazmierczak K.M."/>
            <person name="Andrzejewski T.M."/>
            <person name="Davidsen T.M."/>
            <person name="Wayne K.J."/>
            <person name="Tettelin H."/>
            <person name="Glass J.I."/>
            <person name="Rusch D."/>
            <person name="Podicherti R."/>
            <person name="Tsui H.-C.T."/>
            <person name="Winkler M.E."/>
        </authorList>
    </citation>
    <scope>NUCLEOTIDE SEQUENCE</scope>
</reference>
<name>A0A381ZAQ2_9ZZZZ</name>
<dbReference type="PANTHER" id="PTHR42930">
    <property type="entry name" value="PHOSPHATE-SPECIFIC TRANSPORT SYSTEM ACCESSORY PROTEIN PHOU"/>
    <property type="match status" value="1"/>
</dbReference>
<dbReference type="EMBL" id="UINC01020585">
    <property type="protein sequence ID" value="SVA86300.1"/>
    <property type="molecule type" value="Genomic_DNA"/>
</dbReference>
<dbReference type="InterPro" id="IPR028366">
    <property type="entry name" value="PhoU"/>
</dbReference>
<dbReference type="PANTHER" id="PTHR42930:SF3">
    <property type="entry name" value="PHOSPHATE-SPECIFIC TRANSPORT SYSTEM ACCESSORY PROTEIN PHOU"/>
    <property type="match status" value="1"/>
</dbReference>
<dbReference type="InterPro" id="IPR026022">
    <property type="entry name" value="PhoU_dom"/>
</dbReference>
<gene>
    <name evidence="2" type="ORF">METZ01_LOCUS139154</name>
</gene>
<organism evidence="2">
    <name type="scientific">marine metagenome</name>
    <dbReference type="NCBI Taxonomy" id="408172"/>
    <lineage>
        <taxon>unclassified sequences</taxon>
        <taxon>metagenomes</taxon>
        <taxon>ecological metagenomes</taxon>
    </lineage>
</organism>
<proteinExistence type="predicted"/>
<dbReference type="AlphaFoldDB" id="A0A381ZAQ2"/>
<dbReference type="GO" id="GO:0045936">
    <property type="term" value="P:negative regulation of phosphate metabolic process"/>
    <property type="evidence" value="ECO:0007669"/>
    <property type="project" value="InterPro"/>
</dbReference>
<evidence type="ECO:0000313" key="2">
    <source>
        <dbReference type="EMBL" id="SVA86300.1"/>
    </source>
</evidence>
<feature type="domain" description="PhoU" evidence="1">
    <location>
        <begin position="24"/>
        <end position="107"/>
    </location>
</feature>
<dbReference type="GO" id="GO:0030643">
    <property type="term" value="P:intracellular phosphate ion homeostasis"/>
    <property type="evidence" value="ECO:0007669"/>
    <property type="project" value="InterPro"/>
</dbReference>